<keyword evidence="3" id="KW-1185">Reference proteome</keyword>
<evidence type="ECO:0000259" key="1">
    <source>
        <dbReference type="Pfam" id="PF00561"/>
    </source>
</evidence>
<sequence length="291" mass="31365">MAEQSADINGVRICYETIGDPGGRPLLLIMGLGGPMIWWDDDLCGLLADRGFHVIRFDNRDCGRSQAMSGRVSLIGSFLRQPPPYSLDDMADDAAGLLDHLGIESAHVTGVSLGGMISQTLAIRHPARVRSLVSVMSTTGDKRVGWPNPRVLPSLLGKPPKGRDGYVEAVLSTFKLIGSPGFTFDEDRMRTRAARTFDRGVNRAGTMRQLVAITSAANRTSQLRRLRIPALVIHGKADPLVHVSGGKATARAIPGAELILVPGMGHDLPRAVWPTLVDGIDRTARRANSHT</sequence>
<dbReference type="PANTHER" id="PTHR43433:SF5">
    <property type="entry name" value="AB HYDROLASE-1 DOMAIN-CONTAINING PROTEIN"/>
    <property type="match status" value="1"/>
</dbReference>
<proteinExistence type="predicted"/>
<dbReference type="Gene3D" id="3.40.50.1820">
    <property type="entry name" value="alpha/beta hydrolase"/>
    <property type="match status" value="1"/>
</dbReference>
<dbReference type="Pfam" id="PF00561">
    <property type="entry name" value="Abhydrolase_1"/>
    <property type="match status" value="1"/>
</dbReference>
<accession>A0A1W2BDG2</accession>
<evidence type="ECO:0000313" key="3">
    <source>
        <dbReference type="Proteomes" id="UP000192674"/>
    </source>
</evidence>
<dbReference type="InterPro" id="IPR050471">
    <property type="entry name" value="AB_hydrolase"/>
</dbReference>
<dbReference type="SUPFAM" id="SSF53474">
    <property type="entry name" value="alpha/beta-Hydrolases"/>
    <property type="match status" value="1"/>
</dbReference>
<dbReference type="AlphaFoldDB" id="A0A1W2BDG2"/>
<dbReference type="GO" id="GO:0046503">
    <property type="term" value="P:glycerolipid catabolic process"/>
    <property type="evidence" value="ECO:0007669"/>
    <property type="project" value="TreeGrafter"/>
</dbReference>
<name>A0A1W2BDG2_KIBAR</name>
<dbReference type="OrthoDB" id="8957634at2"/>
<protein>
    <submittedName>
        <fullName evidence="2">Pimeloyl-ACP methyl ester carboxylesterase</fullName>
    </submittedName>
</protein>
<feature type="domain" description="AB hydrolase-1" evidence="1">
    <location>
        <begin position="25"/>
        <end position="267"/>
    </location>
</feature>
<dbReference type="Proteomes" id="UP000192674">
    <property type="component" value="Unassembled WGS sequence"/>
</dbReference>
<dbReference type="PANTHER" id="PTHR43433">
    <property type="entry name" value="HYDROLASE, ALPHA/BETA FOLD FAMILY PROTEIN"/>
    <property type="match status" value="1"/>
</dbReference>
<dbReference type="InterPro" id="IPR000073">
    <property type="entry name" value="AB_hydrolase_1"/>
</dbReference>
<dbReference type="RefSeq" id="WP_084425263.1">
    <property type="nucleotide sequence ID" value="NZ_FWXV01000001.1"/>
</dbReference>
<reference evidence="2 3" key="1">
    <citation type="submission" date="2017-04" db="EMBL/GenBank/DDBJ databases">
        <authorList>
            <person name="Afonso C.L."/>
            <person name="Miller P.J."/>
            <person name="Scott M.A."/>
            <person name="Spackman E."/>
            <person name="Goraichik I."/>
            <person name="Dimitrov K.M."/>
            <person name="Suarez D.L."/>
            <person name="Swayne D.E."/>
        </authorList>
    </citation>
    <scope>NUCLEOTIDE SEQUENCE [LARGE SCALE GENOMIC DNA]</scope>
    <source>
        <strain evidence="2 3">DSM 43828</strain>
    </source>
</reference>
<dbReference type="GO" id="GO:0004806">
    <property type="term" value="F:triacylglycerol lipase activity"/>
    <property type="evidence" value="ECO:0007669"/>
    <property type="project" value="TreeGrafter"/>
</dbReference>
<dbReference type="EMBL" id="FWXV01000001">
    <property type="protein sequence ID" value="SMC70939.1"/>
    <property type="molecule type" value="Genomic_DNA"/>
</dbReference>
<dbReference type="InterPro" id="IPR029058">
    <property type="entry name" value="AB_hydrolase_fold"/>
</dbReference>
<organism evidence="2 3">
    <name type="scientific">Kibdelosporangium aridum</name>
    <dbReference type="NCBI Taxonomy" id="2030"/>
    <lineage>
        <taxon>Bacteria</taxon>
        <taxon>Bacillati</taxon>
        <taxon>Actinomycetota</taxon>
        <taxon>Actinomycetes</taxon>
        <taxon>Pseudonocardiales</taxon>
        <taxon>Pseudonocardiaceae</taxon>
        <taxon>Kibdelosporangium</taxon>
    </lineage>
</organism>
<evidence type="ECO:0000313" key="2">
    <source>
        <dbReference type="EMBL" id="SMC70939.1"/>
    </source>
</evidence>
<gene>
    <name evidence="2" type="ORF">SAMN05661093_01605</name>
</gene>